<dbReference type="PANTHER" id="PTHR43785">
    <property type="entry name" value="GAMMA-GLUTAMYLPUTRESCINE SYNTHETASE"/>
    <property type="match status" value="1"/>
</dbReference>
<dbReference type="KEGG" id="paur:FGL86_02135"/>
<organism evidence="5 6">
    <name type="scientific">Pistricoccus aurantiacus</name>
    <dbReference type="NCBI Taxonomy" id="1883414"/>
    <lineage>
        <taxon>Bacteria</taxon>
        <taxon>Pseudomonadati</taxon>
        <taxon>Pseudomonadota</taxon>
        <taxon>Gammaproteobacteria</taxon>
        <taxon>Oceanospirillales</taxon>
        <taxon>Halomonadaceae</taxon>
        <taxon>Pistricoccus</taxon>
    </lineage>
</organism>
<gene>
    <name evidence="5" type="ORF">FGL86_02135</name>
</gene>
<dbReference type="SUPFAM" id="SSF55931">
    <property type="entry name" value="Glutamine synthetase/guanido kinase"/>
    <property type="match status" value="1"/>
</dbReference>
<evidence type="ECO:0000259" key="4">
    <source>
        <dbReference type="PROSITE" id="PS51987"/>
    </source>
</evidence>
<dbReference type="Proteomes" id="UP000321272">
    <property type="component" value="Chromosome"/>
</dbReference>
<dbReference type="RefSeq" id="WP_147183058.1">
    <property type="nucleotide sequence ID" value="NZ_CP042382.1"/>
</dbReference>
<dbReference type="GO" id="GO:0004356">
    <property type="term" value="F:glutamine synthetase activity"/>
    <property type="evidence" value="ECO:0007669"/>
    <property type="project" value="InterPro"/>
</dbReference>
<dbReference type="EMBL" id="CP042382">
    <property type="protein sequence ID" value="QEA37986.1"/>
    <property type="molecule type" value="Genomic_DNA"/>
</dbReference>
<evidence type="ECO:0000256" key="3">
    <source>
        <dbReference type="RuleBase" id="RU000384"/>
    </source>
</evidence>
<keyword evidence="1" id="KW-0436">Ligase</keyword>
<keyword evidence="6" id="KW-1185">Reference proteome</keyword>
<sequence>MQAFAPHANSYRRFQPDCFAPVECNWGHDHRGAAVRVPECRGAGARLEYRVAGADANPYLVTAALLGAVLQGLEQRIAPPPAIESIADAQHPSDHLSHDWLLAIERFAGSLAMADIFGVDYRDLYAKIKRHEAQRLLAAVTDIDRLTYLTRL</sequence>
<protein>
    <recommendedName>
        <fullName evidence="4">GS catalytic domain-containing protein</fullName>
    </recommendedName>
</protein>
<dbReference type="PANTHER" id="PTHR43785:SF12">
    <property type="entry name" value="TYPE-1 GLUTAMINE SYNTHETASE 2"/>
    <property type="match status" value="1"/>
</dbReference>
<accession>A0A5B8SML0</accession>
<evidence type="ECO:0000313" key="6">
    <source>
        <dbReference type="Proteomes" id="UP000321272"/>
    </source>
</evidence>
<dbReference type="InterPro" id="IPR014746">
    <property type="entry name" value="Gln_synth/guanido_kin_cat_dom"/>
</dbReference>
<dbReference type="Pfam" id="PF00120">
    <property type="entry name" value="Gln-synt_C"/>
    <property type="match status" value="1"/>
</dbReference>
<dbReference type="Gene3D" id="3.30.590.10">
    <property type="entry name" value="Glutamine synthetase/guanido kinase, catalytic domain"/>
    <property type="match status" value="1"/>
</dbReference>
<feature type="domain" description="GS catalytic" evidence="4">
    <location>
        <begin position="1"/>
        <end position="152"/>
    </location>
</feature>
<dbReference type="OrthoDB" id="9789509at2"/>
<comment type="similarity">
    <text evidence="2 3">Belongs to the glutamine synthetase family.</text>
</comment>
<evidence type="ECO:0000256" key="1">
    <source>
        <dbReference type="ARBA" id="ARBA00022598"/>
    </source>
</evidence>
<dbReference type="InterPro" id="IPR008146">
    <property type="entry name" value="Gln_synth_cat_dom"/>
</dbReference>
<dbReference type="PROSITE" id="PS51987">
    <property type="entry name" value="GS_CATALYTIC"/>
    <property type="match status" value="1"/>
</dbReference>
<evidence type="ECO:0000256" key="2">
    <source>
        <dbReference type="PROSITE-ProRule" id="PRU01331"/>
    </source>
</evidence>
<dbReference type="AlphaFoldDB" id="A0A5B8SML0"/>
<proteinExistence type="inferred from homology"/>
<reference evidence="5 6" key="1">
    <citation type="submission" date="2019-06" db="EMBL/GenBank/DDBJ databases">
        <title>Genome analyses of bacteria isolated from kimchi.</title>
        <authorList>
            <person name="Lee S."/>
            <person name="Ahn S."/>
            <person name="Roh S."/>
        </authorList>
    </citation>
    <scope>NUCLEOTIDE SEQUENCE [LARGE SCALE GENOMIC DNA]</scope>
    <source>
        <strain evidence="5 6">CBA4606</strain>
    </source>
</reference>
<evidence type="ECO:0000313" key="5">
    <source>
        <dbReference type="EMBL" id="QEA37986.1"/>
    </source>
</evidence>
<name>A0A5B8SML0_9GAMM</name>